<dbReference type="OrthoDB" id="1597724at2759"/>
<dbReference type="PANTHER" id="PTHR14819:SF9">
    <property type="entry name" value="UP-REGULATOR OF CELL PROLIFERATION-LIKE"/>
    <property type="match status" value="1"/>
</dbReference>
<reference evidence="1 2" key="1">
    <citation type="submission" date="2020-03" db="EMBL/GenBank/DDBJ databases">
        <title>Dissostichus mawsoni Genome sequencing and assembly.</title>
        <authorList>
            <person name="Park H."/>
        </authorList>
    </citation>
    <scope>NUCLEOTIDE SEQUENCE [LARGE SCALE GENOMIC DNA]</scope>
    <source>
        <strain evidence="1">DM0001</strain>
        <tissue evidence="1">Muscle</tissue>
    </source>
</reference>
<accession>A0A7J5X622</accession>
<keyword evidence="2" id="KW-1185">Reference proteome</keyword>
<comment type="caution">
    <text evidence="1">The sequence shown here is derived from an EMBL/GenBank/DDBJ whole genome shotgun (WGS) entry which is preliminary data.</text>
</comment>
<proteinExistence type="predicted"/>
<organism evidence="1 2">
    <name type="scientific">Dissostichus mawsoni</name>
    <name type="common">Antarctic cod</name>
    <dbReference type="NCBI Taxonomy" id="36200"/>
    <lineage>
        <taxon>Eukaryota</taxon>
        <taxon>Metazoa</taxon>
        <taxon>Chordata</taxon>
        <taxon>Craniata</taxon>
        <taxon>Vertebrata</taxon>
        <taxon>Euteleostomi</taxon>
        <taxon>Actinopterygii</taxon>
        <taxon>Neopterygii</taxon>
        <taxon>Teleostei</taxon>
        <taxon>Neoteleostei</taxon>
        <taxon>Acanthomorphata</taxon>
        <taxon>Eupercaria</taxon>
        <taxon>Perciformes</taxon>
        <taxon>Notothenioidei</taxon>
        <taxon>Nototheniidae</taxon>
        <taxon>Dissostichus</taxon>
    </lineage>
</organism>
<name>A0A7J5X622_DISMA</name>
<dbReference type="PANTHER" id="PTHR14819">
    <property type="entry name" value="GTP-BINDING"/>
    <property type="match status" value="1"/>
</dbReference>
<sequence>MCTTNVHSELPFNCADTNGKWHPFKEYRTIYPDWLIPPDYTREASDYWKYVLVKFNERFAQEFNAKPADTFYPNKLTLRSLLEINKNSLNEEAASSVQKIPWCFLRKLFKINAECRGCTQVSNSDDNEESSDPLELDFYTQMNLQTIGLTLSTS</sequence>
<dbReference type="Proteomes" id="UP000518266">
    <property type="component" value="Unassembled WGS sequence"/>
</dbReference>
<dbReference type="InterPro" id="IPR052986">
    <property type="entry name" value="VLIG_GTPase"/>
</dbReference>
<evidence type="ECO:0000313" key="1">
    <source>
        <dbReference type="EMBL" id="KAF3832273.1"/>
    </source>
</evidence>
<protein>
    <submittedName>
        <fullName evidence="1">Uncharacterized protein</fullName>
    </submittedName>
</protein>
<gene>
    <name evidence="1" type="ORF">F7725_025938</name>
</gene>
<dbReference type="AlphaFoldDB" id="A0A7J5X622"/>
<dbReference type="EMBL" id="JAAKFY010000027">
    <property type="protein sequence ID" value="KAF3832273.1"/>
    <property type="molecule type" value="Genomic_DNA"/>
</dbReference>
<evidence type="ECO:0000313" key="2">
    <source>
        <dbReference type="Proteomes" id="UP000518266"/>
    </source>
</evidence>